<dbReference type="AlphaFoldDB" id="A0A9E6RED4"/>
<dbReference type="GO" id="GO:0016887">
    <property type="term" value="F:ATP hydrolysis activity"/>
    <property type="evidence" value="ECO:0007669"/>
    <property type="project" value="InterPro"/>
</dbReference>
<gene>
    <name evidence="2" type="ORF">K6K41_24200</name>
</gene>
<protein>
    <submittedName>
        <fullName evidence="2">ATP-binding cassette domain-containing protein</fullName>
    </submittedName>
</protein>
<dbReference type="InterPro" id="IPR003439">
    <property type="entry name" value="ABC_transporter-like_ATP-bd"/>
</dbReference>
<dbReference type="GO" id="GO:0005886">
    <property type="term" value="C:plasma membrane"/>
    <property type="evidence" value="ECO:0007669"/>
    <property type="project" value="TreeGrafter"/>
</dbReference>
<name>A0A9E6RED4_9HYPH</name>
<sequence>MWAGSTGARRCTISVRSFAPREPTPRRCGRRCVSSTWEAHFSAQAGALSGGQQQRVSVARALYDGRPVLIGDEPVSALDRRQGGAVLEQLSQRHETLILALHDVPLALERCDRIVAIDGGRIALDAPSRDLDVAALARFYEASA</sequence>
<dbReference type="PANTHER" id="PTHR24220">
    <property type="entry name" value="IMPORT ATP-BINDING PROTEIN"/>
    <property type="match status" value="1"/>
</dbReference>
<dbReference type="Pfam" id="PF00005">
    <property type="entry name" value="ABC_tran"/>
    <property type="match status" value="1"/>
</dbReference>
<dbReference type="SUPFAM" id="SSF52540">
    <property type="entry name" value="P-loop containing nucleoside triphosphate hydrolases"/>
    <property type="match status" value="1"/>
</dbReference>
<dbReference type="KEGG" id="cmet:K6K41_24200"/>
<dbReference type="InterPro" id="IPR027417">
    <property type="entry name" value="P-loop_NTPase"/>
</dbReference>
<reference evidence="2" key="1">
    <citation type="submission" date="2021-08" db="EMBL/GenBank/DDBJ databases">
        <authorList>
            <person name="Zhang H."/>
            <person name="Xu M."/>
            <person name="Yu Z."/>
            <person name="Yang L."/>
            <person name="Cai Y."/>
        </authorList>
    </citation>
    <scope>NUCLEOTIDE SEQUENCE</scope>
    <source>
        <strain evidence="2">CHL1</strain>
    </source>
</reference>
<proteinExistence type="predicted"/>
<evidence type="ECO:0000313" key="3">
    <source>
        <dbReference type="Proteomes" id="UP000825701"/>
    </source>
</evidence>
<dbReference type="GO" id="GO:0022857">
    <property type="term" value="F:transmembrane transporter activity"/>
    <property type="evidence" value="ECO:0007669"/>
    <property type="project" value="TreeGrafter"/>
</dbReference>
<keyword evidence="3" id="KW-1185">Reference proteome</keyword>
<evidence type="ECO:0000313" key="2">
    <source>
        <dbReference type="EMBL" id="QZO02505.1"/>
    </source>
</evidence>
<dbReference type="InterPro" id="IPR015854">
    <property type="entry name" value="ABC_transpr_LolD-like"/>
</dbReference>
<dbReference type="EMBL" id="CP081869">
    <property type="protein sequence ID" value="QZO02505.1"/>
    <property type="molecule type" value="Genomic_DNA"/>
</dbReference>
<evidence type="ECO:0000259" key="1">
    <source>
        <dbReference type="Pfam" id="PF00005"/>
    </source>
</evidence>
<organism evidence="2 3">
    <name type="scientific">Chenggangzhangella methanolivorans</name>
    <dbReference type="NCBI Taxonomy" id="1437009"/>
    <lineage>
        <taxon>Bacteria</taxon>
        <taxon>Pseudomonadati</taxon>
        <taxon>Pseudomonadota</taxon>
        <taxon>Alphaproteobacteria</taxon>
        <taxon>Hyphomicrobiales</taxon>
        <taxon>Methylopilaceae</taxon>
        <taxon>Chenggangzhangella</taxon>
    </lineage>
</organism>
<keyword evidence="2" id="KW-0067">ATP-binding</keyword>
<keyword evidence="2" id="KW-0547">Nucleotide-binding</keyword>
<dbReference type="Proteomes" id="UP000825701">
    <property type="component" value="Chromosome"/>
</dbReference>
<feature type="domain" description="ABC transporter" evidence="1">
    <location>
        <begin position="40"/>
        <end position="75"/>
    </location>
</feature>
<dbReference type="Gene3D" id="3.40.50.300">
    <property type="entry name" value="P-loop containing nucleotide triphosphate hydrolases"/>
    <property type="match status" value="1"/>
</dbReference>
<dbReference type="GO" id="GO:0005524">
    <property type="term" value="F:ATP binding"/>
    <property type="evidence" value="ECO:0007669"/>
    <property type="project" value="UniProtKB-KW"/>
</dbReference>
<accession>A0A9E6RED4</accession>